<dbReference type="EMBL" id="BTGU01000027">
    <property type="protein sequence ID" value="GMN48151.1"/>
    <property type="molecule type" value="Genomic_DNA"/>
</dbReference>
<evidence type="ECO:0000313" key="1">
    <source>
        <dbReference type="EMBL" id="GMN48151.1"/>
    </source>
</evidence>
<name>A0AA88AQJ0_FICCA</name>
<evidence type="ECO:0000313" key="2">
    <source>
        <dbReference type="Proteomes" id="UP001187192"/>
    </source>
</evidence>
<sequence>MGRVTQLTVACDPSETASYRRWPLPTAEGDSAATHGRCDLCTVATKKASAAMMMGYRPYKAIAILRGLRCRCLGGGEKGVSDCNVRLDGGARRGAWVARRDELWIWVGSVDMGEADGGRGGRRTYVW</sequence>
<gene>
    <name evidence="1" type="ORF">TIFTF001_017327</name>
</gene>
<accession>A0AA88AQJ0</accession>
<reference evidence="1" key="1">
    <citation type="submission" date="2023-07" db="EMBL/GenBank/DDBJ databases">
        <title>draft genome sequence of fig (Ficus carica).</title>
        <authorList>
            <person name="Takahashi T."/>
            <person name="Nishimura K."/>
        </authorList>
    </citation>
    <scope>NUCLEOTIDE SEQUENCE</scope>
</reference>
<comment type="caution">
    <text evidence="1">The sequence shown here is derived from an EMBL/GenBank/DDBJ whole genome shotgun (WGS) entry which is preliminary data.</text>
</comment>
<keyword evidence="2" id="KW-1185">Reference proteome</keyword>
<organism evidence="1 2">
    <name type="scientific">Ficus carica</name>
    <name type="common">Common fig</name>
    <dbReference type="NCBI Taxonomy" id="3494"/>
    <lineage>
        <taxon>Eukaryota</taxon>
        <taxon>Viridiplantae</taxon>
        <taxon>Streptophyta</taxon>
        <taxon>Embryophyta</taxon>
        <taxon>Tracheophyta</taxon>
        <taxon>Spermatophyta</taxon>
        <taxon>Magnoliopsida</taxon>
        <taxon>eudicotyledons</taxon>
        <taxon>Gunneridae</taxon>
        <taxon>Pentapetalae</taxon>
        <taxon>rosids</taxon>
        <taxon>fabids</taxon>
        <taxon>Rosales</taxon>
        <taxon>Moraceae</taxon>
        <taxon>Ficeae</taxon>
        <taxon>Ficus</taxon>
    </lineage>
</organism>
<proteinExistence type="predicted"/>
<dbReference type="Proteomes" id="UP001187192">
    <property type="component" value="Unassembled WGS sequence"/>
</dbReference>
<protein>
    <submittedName>
        <fullName evidence="1">Uncharacterized protein</fullName>
    </submittedName>
</protein>
<dbReference type="AlphaFoldDB" id="A0AA88AQJ0"/>